<dbReference type="CDD" id="cd01646">
    <property type="entry name" value="RT_Bac_retron_I"/>
    <property type="match status" value="1"/>
</dbReference>
<protein>
    <submittedName>
        <fullName evidence="1">RNA-directed DNA polymerase</fullName>
    </submittedName>
</protein>
<comment type="caution">
    <text evidence="1">The sequence shown here is derived from an EMBL/GenBank/DDBJ whole genome shotgun (WGS) entry which is preliminary data.</text>
</comment>
<dbReference type="GO" id="GO:0003964">
    <property type="term" value="F:RNA-directed DNA polymerase activity"/>
    <property type="evidence" value="ECO:0007669"/>
    <property type="project" value="UniProtKB-KW"/>
</dbReference>
<dbReference type="AlphaFoldDB" id="A0AA42ILM5"/>
<dbReference type="EMBL" id="JAOCDH010000009">
    <property type="protein sequence ID" value="MDH0701797.1"/>
    <property type="molecule type" value="Genomic_DNA"/>
</dbReference>
<name>A0AA42ILM5_9GAMM</name>
<sequence>MLAAEWSKSSFSCTKPDLALASGRGIVADVRDRATPRAHARVGARFVLQTDIAQFYPSIYTHSVPWVLHTKAVAKAATQNMALAGNVLDKELQACQLGQTKGIAIGPDTSLGIAELLLSPLDERIRVECNPVGGCRFIDDIELTFRTLADADKALTRIEALLGELELQPNALKTSISELPVALESWFVTSLRANLPASMDASKSQWIDYFNRAFELARENRSAGVLRYAVAALSGVRPSDSCWDLAQRLMWQCVTIDPGCIRHVVDVIATYRQLAQKVPDCNIAESAVDSVIRSSATAGHASEVLWSIWAAMYIGFHIGPESQNSIAGMDDALVASAAMFASTSTPVFSQPFDSPIWKSWLQQDCFLEDRWLFVYEAYKRGWFAAEVATSQIAQDSNVAFLNGVGVTFIVDNAHTNYLPQSATSGGGGGGGY</sequence>
<keyword evidence="1" id="KW-0695">RNA-directed DNA polymerase</keyword>
<evidence type="ECO:0000313" key="1">
    <source>
        <dbReference type="EMBL" id="MDH0701797.1"/>
    </source>
</evidence>
<organism evidence="1 2">
    <name type="scientific">Ectopseudomonas toyotomiensis</name>
    <dbReference type="NCBI Taxonomy" id="554344"/>
    <lineage>
        <taxon>Bacteria</taxon>
        <taxon>Pseudomonadati</taxon>
        <taxon>Pseudomonadota</taxon>
        <taxon>Gammaproteobacteria</taxon>
        <taxon>Pseudomonadales</taxon>
        <taxon>Pseudomonadaceae</taxon>
        <taxon>Ectopseudomonas</taxon>
    </lineage>
</organism>
<keyword evidence="1" id="KW-0808">Transferase</keyword>
<gene>
    <name evidence="1" type="ORF">N5D41_09880</name>
</gene>
<dbReference type="Proteomes" id="UP001161137">
    <property type="component" value="Unassembled WGS sequence"/>
</dbReference>
<evidence type="ECO:0000313" key="2">
    <source>
        <dbReference type="Proteomes" id="UP001161137"/>
    </source>
</evidence>
<keyword evidence="1" id="KW-0548">Nucleotidyltransferase</keyword>
<reference evidence="1" key="1">
    <citation type="submission" date="2022-09" db="EMBL/GenBank/DDBJ databases">
        <title>Intensive care unit water sources are persistently colonized with multi-drug resistant bacteria and are the site of extensive horizontal gene transfer of antibiotic resistance genes.</title>
        <authorList>
            <person name="Diorio-Toth L."/>
        </authorList>
    </citation>
    <scope>NUCLEOTIDE SEQUENCE</scope>
    <source>
        <strain evidence="1">GD03863</strain>
    </source>
</reference>
<proteinExistence type="predicted"/>
<accession>A0AA42ILM5</accession>